<keyword evidence="4" id="KW-0560">Oxidoreductase</keyword>
<dbReference type="AlphaFoldDB" id="A0AAW9QH80"/>
<accession>A0AAW9QH80</accession>
<feature type="domain" description="Vanadium-dependent haloperoxidase NapH1-like second helical-bundle" evidence="3">
    <location>
        <begin position="326"/>
        <end position="513"/>
    </location>
</feature>
<keyword evidence="5" id="KW-1185">Reference proteome</keyword>
<evidence type="ECO:0000313" key="4">
    <source>
        <dbReference type="EMBL" id="MEG3436438.1"/>
    </source>
</evidence>
<dbReference type="GO" id="GO:0004601">
    <property type="term" value="F:peroxidase activity"/>
    <property type="evidence" value="ECO:0007669"/>
    <property type="project" value="UniProtKB-KW"/>
</dbReference>
<comment type="caution">
    <text evidence="4">The sequence shown here is derived from an EMBL/GenBank/DDBJ whole genome shotgun (WGS) entry which is preliminary data.</text>
</comment>
<dbReference type="SUPFAM" id="SSF48317">
    <property type="entry name" value="Acid phosphatase/Vanadium-dependent haloperoxidase"/>
    <property type="match status" value="1"/>
</dbReference>
<dbReference type="Pfam" id="PF22778">
    <property type="entry name" value="VCPO_2nd"/>
    <property type="match status" value="1"/>
</dbReference>
<dbReference type="RefSeq" id="WP_332863894.1">
    <property type="nucleotide sequence ID" value="NZ_JBAFSM010000006.1"/>
</dbReference>
<dbReference type="EMBL" id="JBAFSM010000006">
    <property type="protein sequence ID" value="MEG3436438.1"/>
    <property type="molecule type" value="Genomic_DNA"/>
</dbReference>
<proteinExistence type="predicted"/>
<evidence type="ECO:0000256" key="1">
    <source>
        <dbReference type="SAM" id="SignalP"/>
    </source>
</evidence>
<feature type="signal peptide" evidence="1">
    <location>
        <begin position="1"/>
        <end position="28"/>
    </location>
</feature>
<dbReference type="InterPro" id="IPR052559">
    <property type="entry name" value="V-haloperoxidase"/>
</dbReference>
<dbReference type="InterPro" id="IPR036938">
    <property type="entry name" value="PAP2/HPO_sf"/>
</dbReference>
<keyword evidence="4" id="KW-0575">Peroxidase</keyword>
<evidence type="ECO:0000259" key="3">
    <source>
        <dbReference type="Pfam" id="PF22778"/>
    </source>
</evidence>
<sequence>MNKRLFLGRLAPLGFIASLCLAASPAGAVTVVSQWMSTARQGVVNRPQGPTVASRLYGLLGTAMYDAWSAYEATPISTVSGDSLQRPLVENTEANKTEALSYAAFRVLSNLLPSETAFFSSVLTGLGYDPNNTTTDTSTAAGIGNVMAQTLINSRLNDGSNQANNYADTSGYTTPNTPEQVVDITRWTPEHVPIDSTSPLQKYLTPQWGGVQSFSLTNNAQFRPPAPEPFLLDPNATADLQAKTITRADNTVVPISAALIGVDINPAFIQQAVDVVNLSANLTDEQKLIAEFWEDGGGTPFPPGHWIQFGELVSDRDNHTLDQDAQLFFALGNAVFDAGIATWESKRFYDYTRPVRAIRELGRLGLIGTDNGSGVFEIQAWAGPGLGTQTIPATEFITYQTPGGNPSPPFPEFTSGHSAFSAAGAEILRRFTGSDFFGKSVSFAPGSSSFEPGITPSSPVTLSWNTFSDAADQSGISRRYGGIHFEDGDLFGRQLGRSVGTSTWNRAQFFISGGVATPEPSQIVALLGLGGCFVAARLKKAIEK</sequence>
<dbReference type="Pfam" id="PF21167">
    <property type="entry name" value="DUF6851"/>
    <property type="match status" value="1"/>
</dbReference>
<feature type="domain" description="DUF6851" evidence="2">
    <location>
        <begin position="60"/>
        <end position="189"/>
    </location>
</feature>
<dbReference type="InterPro" id="IPR055161">
    <property type="entry name" value="NapH1-like_2nd"/>
</dbReference>
<dbReference type="Gene3D" id="1.20.144.10">
    <property type="entry name" value="Phosphatidic acid phosphatase type 2/haloperoxidase"/>
    <property type="match status" value="1"/>
</dbReference>
<protein>
    <submittedName>
        <fullName evidence="4">Vanadium-dependent haloperoxidase</fullName>
        <ecNumber evidence="4">1.11.1.-</ecNumber>
    </submittedName>
</protein>
<reference evidence="4 5" key="1">
    <citation type="submission" date="2024-01" db="EMBL/GenBank/DDBJ databases">
        <title>Genomic insights into the taxonomy and metabolism of the cyanobacterium Pannus brasiliensis CCIBt3594.</title>
        <authorList>
            <person name="Machado M."/>
            <person name="Botero N.B."/>
            <person name="Andreote A.P.D."/>
            <person name="Feitosa A.M.T."/>
            <person name="Popin R."/>
            <person name="Sivonen K."/>
            <person name="Fiore M.F."/>
        </authorList>
    </citation>
    <scope>NUCLEOTIDE SEQUENCE [LARGE SCALE GENOMIC DNA]</scope>
    <source>
        <strain evidence="4 5">CCIBt3594</strain>
    </source>
</reference>
<dbReference type="Gene3D" id="1.10.606.10">
    <property type="entry name" value="Vanadium-containing Chloroperoxidase, domain 2"/>
    <property type="match status" value="1"/>
</dbReference>
<gene>
    <name evidence="4" type="ORF">V0288_04845</name>
</gene>
<dbReference type="InterPro" id="IPR049283">
    <property type="entry name" value="DUF6851"/>
</dbReference>
<evidence type="ECO:0000313" key="5">
    <source>
        <dbReference type="Proteomes" id="UP001328733"/>
    </source>
</evidence>
<organism evidence="4 5">
    <name type="scientific">Pannus brasiliensis CCIBt3594</name>
    <dbReference type="NCBI Taxonomy" id="1427578"/>
    <lineage>
        <taxon>Bacteria</taxon>
        <taxon>Bacillati</taxon>
        <taxon>Cyanobacteriota</taxon>
        <taxon>Cyanophyceae</taxon>
        <taxon>Oscillatoriophycideae</taxon>
        <taxon>Chroococcales</taxon>
        <taxon>Microcystaceae</taxon>
        <taxon>Pannus</taxon>
    </lineage>
</organism>
<feature type="chain" id="PRO_5043746023" evidence="1">
    <location>
        <begin position="29"/>
        <end position="544"/>
    </location>
</feature>
<dbReference type="InterPro" id="IPR016119">
    <property type="entry name" value="Br/Cl_peroxidase_C"/>
</dbReference>
<keyword evidence="1" id="KW-0732">Signal</keyword>
<dbReference type="PANTHER" id="PTHR34599:SF2">
    <property type="entry name" value="TRAF-TYPE DOMAIN-CONTAINING PROTEIN"/>
    <property type="match status" value="1"/>
</dbReference>
<dbReference type="EC" id="1.11.1.-" evidence="4"/>
<name>A0AAW9QH80_9CHRO</name>
<dbReference type="PANTHER" id="PTHR34599">
    <property type="entry name" value="PEROXIDASE-RELATED"/>
    <property type="match status" value="1"/>
</dbReference>
<evidence type="ECO:0000259" key="2">
    <source>
        <dbReference type="Pfam" id="PF21167"/>
    </source>
</evidence>
<dbReference type="Proteomes" id="UP001328733">
    <property type="component" value="Unassembled WGS sequence"/>
</dbReference>
<dbReference type="CDD" id="cd03398">
    <property type="entry name" value="PAP2_haloperoxidase"/>
    <property type="match status" value="1"/>
</dbReference>